<evidence type="ECO:0000256" key="4">
    <source>
        <dbReference type="ARBA" id="ARBA00023069"/>
    </source>
</evidence>
<protein>
    <submittedName>
        <fullName evidence="6">Uncharacterized protein</fullName>
    </submittedName>
</protein>
<evidence type="ECO:0000313" key="7">
    <source>
        <dbReference type="Proteomes" id="UP000823046"/>
    </source>
</evidence>
<keyword evidence="4" id="KW-0969">Cilium</keyword>
<keyword evidence="2" id="KW-0853">WD repeat</keyword>
<keyword evidence="7" id="KW-1185">Reference proteome</keyword>
<gene>
    <name evidence="6" type="ORF">IE077_004504</name>
</gene>
<dbReference type="PANTHER" id="PTHR15722">
    <property type="entry name" value="IFT140/172-RELATED"/>
    <property type="match status" value="1"/>
</dbReference>
<proteinExistence type="predicted"/>
<evidence type="ECO:0000313" key="6">
    <source>
        <dbReference type="EMBL" id="KAF8820343.1"/>
    </source>
</evidence>
<reference evidence="6 7" key="1">
    <citation type="journal article" date="2020" name="bioRxiv">
        <title>Metabolic contributions of an alphaproteobacterial endosymbiont in the apicomplexan Cardiosporidium cionae.</title>
        <authorList>
            <person name="Hunter E.S."/>
            <person name="Paight C.J."/>
            <person name="Lane C.E."/>
        </authorList>
    </citation>
    <scope>NUCLEOTIDE SEQUENCE [LARGE SCALE GENOMIC DNA]</scope>
    <source>
        <strain evidence="6">ESH_2018</strain>
    </source>
</reference>
<sequence length="171" mass="19690">MTMPEKHKSTLLQLAEISERCQDLTRAEEFYIKAEKWKNAVEMYQNLRLWSQAREIAKMYGSEEDFICAVLKEAKAESMYRFNCSGENCNDMKTGLLEQGLLEAAIQFEISRGNFDSALELSSNSPSVARDILCQRANSYKVEQRWNEAEMAFLEANEAEKAIQMYVENVS</sequence>
<evidence type="ECO:0000256" key="2">
    <source>
        <dbReference type="ARBA" id="ARBA00022574"/>
    </source>
</evidence>
<keyword evidence="5" id="KW-0966">Cell projection</keyword>
<comment type="subcellular location">
    <subcellularLocation>
        <location evidence="1">Cell projection</location>
        <location evidence="1">Cilium</location>
    </subcellularLocation>
</comment>
<evidence type="ECO:0000256" key="3">
    <source>
        <dbReference type="ARBA" id="ARBA00022737"/>
    </source>
</evidence>
<organism evidence="6 7">
    <name type="scientific">Cardiosporidium cionae</name>
    <dbReference type="NCBI Taxonomy" id="476202"/>
    <lineage>
        <taxon>Eukaryota</taxon>
        <taxon>Sar</taxon>
        <taxon>Alveolata</taxon>
        <taxon>Apicomplexa</taxon>
        <taxon>Aconoidasida</taxon>
        <taxon>Nephromycida</taxon>
        <taxon>Cardiosporidium</taxon>
    </lineage>
</organism>
<evidence type="ECO:0000256" key="5">
    <source>
        <dbReference type="ARBA" id="ARBA00023273"/>
    </source>
</evidence>
<accession>A0ABQ7J8L4</accession>
<comment type="caution">
    <text evidence="6">The sequence shown here is derived from an EMBL/GenBank/DDBJ whole genome shotgun (WGS) entry which is preliminary data.</text>
</comment>
<keyword evidence="3" id="KW-0677">Repeat</keyword>
<name>A0ABQ7J8L4_9APIC</name>
<dbReference type="Gene3D" id="1.25.40.470">
    <property type="match status" value="1"/>
</dbReference>
<evidence type="ECO:0000256" key="1">
    <source>
        <dbReference type="ARBA" id="ARBA00004138"/>
    </source>
</evidence>
<dbReference type="Proteomes" id="UP000823046">
    <property type="component" value="Unassembled WGS sequence"/>
</dbReference>
<dbReference type="PANTHER" id="PTHR15722:SF2">
    <property type="entry name" value="INTRAFLAGELLAR TRANSPORT PROTEIN 172 HOMOLOG"/>
    <property type="match status" value="1"/>
</dbReference>
<dbReference type="EMBL" id="JADAQX010000413">
    <property type="protein sequence ID" value="KAF8820343.1"/>
    <property type="molecule type" value="Genomic_DNA"/>
</dbReference>